<sequence>MKSLVSAGAVVAAALALAGCSYVNPITTQDNYAASDGTQLLTEDFEALNLIVVSAGEGEPGALIGRVYNDTDEEIEFEISFDAETATTVPVPARSSVQLTPLDGVEVPGTSPVMAGLLAEVGFATGANGFHTVLVPVMDGTLAEYQPVVDALG</sequence>
<dbReference type="PROSITE" id="PS51257">
    <property type="entry name" value="PROKAR_LIPOPROTEIN"/>
    <property type="match status" value="1"/>
</dbReference>
<protein>
    <recommendedName>
        <fullName evidence="4">DNA modification methylase</fullName>
    </recommendedName>
</protein>
<evidence type="ECO:0000313" key="3">
    <source>
        <dbReference type="Proteomes" id="UP001172708"/>
    </source>
</evidence>
<organism evidence="2 3">
    <name type="scientific">Demequina muriae</name>
    <dbReference type="NCBI Taxonomy" id="3051664"/>
    <lineage>
        <taxon>Bacteria</taxon>
        <taxon>Bacillati</taxon>
        <taxon>Actinomycetota</taxon>
        <taxon>Actinomycetes</taxon>
        <taxon>Micrococcales</taxon>
        <taxon>Demequinaceae</taxon>
        <taxon>Demequina</taxon>
    </lineage>
</organism>
<feature type="chain" id="PRO_5045608812" description="DNA modification methylase" evidence="1">
    <location>
        <begin position="19"/>
        <end position="153"/>
    </location>
</feature>
<keyword evidence="1" id="KW-0732">Signal</keyword>
<dbReference type="Proteomes" id="UP001172708">
    <property type="component" value="Unassembled WGS sequence"/>
</dbReference>
<evidence type="ECO:0000313" key="2">
    <source>
        <dbReference type="EMBL" id="MDN4480136.1"/>
    </source>
</evidence>
<reference evidence="2" key="1">
    <citation type="submission" date="2023-06" db="EMBL/GenBank/DDBJ databases">
        <title>Egi l300058.</title>
        <authorList>
            <person name="Gao L."/>
            <person name="Fang B.-Z."/>
            <person name="Li W.-J."/>
        </authorList>
    </citation>
    <scope>NUCLEOTIDE SEQUENCE</scope>
    <source>
        <strain evidence="2">EGI L300058</strain>
    </source>
</reference>
<accession>A0ABT8GGR9</accession>
<proteinExistence type="predicted"/>
<name>A0ABT8GGR9_9MICO</name>
<gene>
    <name evidence="2" type="ORF">QQX02_04270</name>
</gene>
<comment type="caution">
    <text evidence="2">The sequence shown here is derived from an EMBL/GenBank/DDBJ whole genome shotgun (WGS) entry which is preliminary data.</text>
</comment>
<keyword evidence="3" id="KW-1185">Reference proteome</keyword>
<evidence type="ECO:0008006" key="4">
    <source>
        <dbReference type="Google" id="ProtNLM"/>
    </source>
</evidence>
<evidence type="ECO:0000256" key="1">
    <source>
        <dbReference type="SAM" id="SignalP"/>
    </source>
</evidence>
<dbReference type="RefSeq" id="WP_301141444.1">
    <property type="nucleotide sequence ID" value="NZ_JAUHQA010000001.1"/>
</dbReference>
<feature type="signal peptide" evidence="1">
    <location>
        <begin position="1"/>
        <end position="18"/>
    </location>
</feature>
<dbReference type="EMBL" id="JAUHQA010000001">
    <property type="protein sequence ID" value="MDN4480136.1"/>
    <property type="molecule type" value="Genomic_DNA"/>
</dbReference>